<dbReference type="Proteomes" id="UP000078046">
    <property type="component" value="Unassembled WGS sequence"/>
</dbReference>
<feature type="transmembrane region" description="Helical" evidence="1">
    <location>
        <begin position="190"/>
        <end position="213"/>
    </location>
</feature>
<accession>A0A177B1V4</accession>
<feature type="transmembrane region" description="Helical" evidence="1">
    <location>
        <begin position="109"/>
        <end position="134"/>
    </location>
</feature>
<reference evidence="2 3" key="1">
    <citation type="submission" date="2016-04" db="EMBL/GenBank/DDBJ databases">
        <title>The genome of Intoshia linei affirms orthonectids as highly simplified spiralians.</title>
        <authorList>
            <person name="Mikhailov K.V."/>
            <person name="Slusarev G.S."/>
            <person name="Nikitin M.A."/>
            <person name="Logacheva M.D."/>
            <person name="Penin A."/>
            <person name="Aleoshin V."/>
            <person name="Panchin Y.V."/>
        </authorList>
    </citation>
    <scope>NUCLEOTIDE SEQUENCE [LARGE SCALE GENOMIC DNA]</scope>
    <source>
        <strain evidence="2">Intl2013</strain>
        <tissue evidence="2">Whole animal</tissue>
    </source>
</reference>
<protein>
    <submittedName>
        <fullName evidence="2">Uncharacterized protein</fullName>
    </submittedName>
</protein>
<keyword evidence="1" id="KW-0472">Membrane</keyword>
<feature type="transmembrane region" description="Helical" evidence="1">
    <location>
        <begin position="74"/>
        <end position="97"/>
    </location>
</feature>
<keyword evidence="1" id="KW-0812">Transmembrane</keyword>
<gene>
    <name evidence="2" type="ORF">A3Q56_03997</name>
</gene>
<comment type="caution">
    <text evidence="2">The sequence shown here is derived from an EMBL/GenBank/DDBJ whole genome shotgun (WGS) entry which is preliminary data.</text>
</comment>
<feature type="transmembrane region" description="Helical" evidence="1">
    <location>
        <begin position="40"/>
        <end position="62"/>
    </location>
</feature>
<sequence>MAYYIAIYSILVIAGCFRLCQHAMYLDNQSSIITELISKYVVQSCIYLCIGIEFYGFIGVISKKHACYKVLSKPVAMVILAINVTLNLTLILILYFGNLPIHTNYIIKIVIHSLNCCFGIITCLIGIQIFYLFIKRKNPTYEIIDSTYLSEVHCRKISISMHYIQKLPRFKDTFKINVENRMNVPFFVKIFFLQSIFILINIGFQFSSIAQLIKFLKSMTLDDNQCVYNHLLLYGDVIEIILGFSMISLSSNAIYLRHNVNFY</sequence>
<feature type="transmembrane region" description="Helical" evidence="1">
    <location>
        <begin position="5"/>
        <end position="25"/>
    </location>
</feature>
<dbReference type="EMBL" id="LWCA01000481">
    <property type="protein sequence ID" value="OAF68255.1"/>
    <property type="molecule type" value="Genomic_DNA"/>
</dbReference>
<keyword evidence="1" id="KW-1133">Transmembrane helix</keyword>
<organism evidence="2 3">
    <name type="scientific">Intoshia linei</name>
    <dbReference type="NCBI Taxonomy" id="1819745"/>
    <lineage>
        <taxon>Eukaryota</taxon>
        <taxon>Metazoa</taxon>
        <taxon>Spiralia</taxon>
        <taxon>Lophotrochozoa</taxon>
        <taxon>Mesozoa</taxon>
        <taxon>Orthonectida</taxon>
        <taxon>Rhopaluridae</taxon>
        <taxon>Intoshia</taxon>
    </lineage>
</organism>
<evidence type="ECO:0000313" key="3">
    <source>
        <dbReference type="Proteomes" id="UP000078046"/>
    </source>
</evidence>
<name>A0A177B1V4_9BILA</name>
<proteinExistence type="predicted"/>
<dbReference type="AlphaFoldDB" id="A0A177B1V4"/>
<evidence type="ECO:0000256" key="1">
    <source>
        <dbReference type="SAM" id="Phobius"/>
    </source>
</evidence>
<feature type="transmembrane region" description="Helical" evidence="1">
    <location>
        <begin position="233"/>
        <end position="256"/>
    </location>
</feature>
<keyword evidence="3" id="KW-1185">Reference proteome</keyword>
<evidence type="ECO:0000313" key="2">
    <source>
        <dbReference type="EMBL" id="OAF68255.1"/>
    </source>
</evidence>